<sequence length="146" mass="16749">MDMKRPYCKINRNIKWKPLEIDKLKLNVDVAVTIGCGFIGISRVVNSEGWVVVAVAHRTIDFYDPLIAECIAFRECLQFCFESNVHPDLIEIDSTICCAAEAELLKILIFNTKTILNINYQLVTEINKSRKCTENSKFKNKGEYKI</sequence>
<proteinExistence type="predicted"/>
<protein>
    <recommendedName>
        <fullName evidence="3">RNase H type-1 domain-containing protein</fullName>
    </recommendedName>
</protein>
<gene>
    <name evidence="1" type="ORF">PanWU01x14_185230</name>
</gene>
<evidence type="ECO:0000313" key="1">
    <source>
        <dbReference type="EMBL" id="PON55845.1"/>
    </source>
</evidence>
<dbReference type="Proteomes" id="UP000237105">
    <property type="component" value="Unassembled WGS sequence"/>
</dbReference>
<dbReference type="EMBL" id="JXTB01000178">
    <property type="protein sequence ID" value="PON55845.1"/>
    <property type="molecule type" value="Genomic_DNA"/>
</dbReference>
<evidence type="ECO:0000313" key="2">
    <source>
        <dbReference type="Proteomes" id="UP000237105"/>
    </source>
</evidence>
<comment type="caution">
    <text evidence="1">The sequence shown here is derived from an EMBL/GenBank/DDBJ whole genome shotgun (WGS) entry which is preliminary data.</text>
</comment>
<accession>A0A2P5C498</accession>
<evidence type="ECO:0008006" key="3">
    <source>
        <dbReference type="Google" id="ProtNLM"/>
    </source>
</evidence>
<dbReference type="OrthoDB" id="1747175at2759"/>
<reference evidence="2" key="1">
    <citation type="submission" date="2016-06" db="EMBL/GenBank/DDBJ databases">
        <title>Parallel loss of symbiosis genes in relatives of nitrogen-fixing non-legume Parasponia.</title>
        <authorList>
            <person name="Van Velzen R."/>
            <person name="Holmer R."/>
            <person name="Bu F."/>
            <person name="Rutten L."/>
            <person name="Van Zeijl A."/>
            <person name="Liu W."/>
            <person name="Santuari L."/>
            <person name="Cao Q."/>
            <person name="Sharma T."/>
            <person name="Shen D."/>
            <person name="Roswanjaya Y."/>
            <person name="Wardhani T."/>
            <person name="Kalhor M.S."/>
            <person name="Jansen J."/>
            <person name="Van den Hoogen J."/>
            <person name="Gungor B."/>
            <person name="Hartog M."/>
            <person name="Hontelez J."/>
            <person name="Verver J."/>
            <person name="Yang W.-C."/>
            <person name="Schijlen E."/>
            <person name="Repin R."/>
            <person name="Schilthuizen M."/>
            <person name="Schranz E."/>
            <person name="Heidstra R."/>
            <person name="Miyata K."/>
            <person name="Fedorova E."/>
            <person name="Kohlen W."/>
            <person name="Bisseling T."/>
            <person name="Smit S."/>
            <person name="Geurts R."/>
        </authorList>
    </citation>
    <scope>NUCLEOTIDE SEQUENCE [LARGE SCALE GENOMIC DNA]</scope>
    <source>
        <strain evidence="2">cv. WU1-14</strain>
    </source>
</reference>
<keyword evidence="2" id="KW-1185">Reference proteome</keyword>
<name>A0A2P5C498_PARAD</name>
<organism evidence="1 2">
    <name type="scientific">Parasponia andersonii</name>
    <name type="common">Sponia andersonii</name>
    <dbReference type="NCBI Taxonomy" id="3476"/>
    <lineage>
        <taxon>Eukaryota</taxon>
        <taxon>Viridiplantae</taxon>
        <taxon>Streptophyta</taxon>
        <taxon>Embryophyta</taxon>
        <taxon>Tracheophyta</taxon>
        <taxon>Spermatophyta</taxon>
        <taxon>Magnoliopsida</taxon>
        <taxon>eudicotyledons</taxon>
        <taxon>Gunneridae</taxon>
        <taxon>Pentapetalae</taxon>
        <taxon>rosids</taxon>
        <taxon>fabids</taxon>
        <taxon>Rosales</taxon>
        <taxon>Cannabaceae</taxon>
        <taxon>Parasponia</taxon>
    </lineage>
</organism>
<dbReference type="AlphaFoldDB" id="A0A2P5C498"/>